<dbReference type="Proteomes" id="UP000028837">
    <property type="component" value="Unassembled WGS sequence"/>
</dbReference>
<reference evidence="1 2" key="1">
    <citation type="submission" date="2014-02" db="EMBL/GenBank/DDBJ databases">
        <authorList>
            <person name="Sibley D."/>
            <person name="Venepally P."/>
            <person name="Karamycheva S."/>
            <person name="Hadjithomas M."/>
            <person name="Khan A."/>
            <person name="Brunk B."/>
            <person name="Roos D."/>
            <person name="Caler E."/>
            <person name="Lorenzi H."/>
        </authorList>
    </citation>
    <scope>NUCLEOTIDE SEQUENCE [LARGE SCALE GENOMIC DNA]</scope>
    <source>
        <strain evidence="1 2">GAB2-2007-GAL-DOM2</strain>
    </source>
</reference>
<evidence type="ECO:0000313" key="2">
    <source>
        <dbReference type="Proteomes" id="UP000028837"/>
    </source>
</evidence>
<dbReference type="EMBL" id="AHZU02000100">
    <property type="protein sequence ID" value="KFG48497.1"/>
    <property type="molecule type" value="Genomic_DNA"/>
</dbReference>
<organism evidence="1 2">
    <name type="scientific">Toxoplasma gondii GAB2-2007-GAL-DOM2</name>
    <dbReference type="NCBI Taxonomy" id="1130820"/>
    <lineage>
        <taxon>Eukaryota</taxon>
        <taxon>Sar</taxon>
        <taxon>Alveolata</taxon>
        <taxon>Apicomplexa</taxon>
        <taxon>Conoidasida</taxon>
        <taxon>Coccidia</taxon>
        <taxon>Eucoccidiorida</taxon>
        <taxon>Eimeriorina</taxon>
        <taxon>Sarcocystidae</taxon>
        <taxon>Toxoplasma</taxon>
    </lineage>
</organism>
<comment type="caution">
    <text evidence="1">The sequence shown here is derived from an EMBL/GenBank/DDBJ whole genome shotgun (WGS) entry which is preliminary data.</text>
</comment>
<accession>A0A086KVS9</accession>
<dbReference type="AlphaFoldDB" id="A0A086KVS9"/>
<proteinExistence type="predicted"/>
<protein>
    <submittedName>
        <fullName evidence="1">Uncharacterized protein</fullName>
    </submittedName>
</protein>
<evidence type="ECO:0000313" key="1">
    <source>
        <dbReference type="EMBL" id="KFG48497.1"/>
    </source>
</evidence>
<sequence>MFTHACARARALMCRLVDVGASKRASVARRMELNRGFCLHGQGWGSPFEFCAFVLHASVAFFSAYLLSSTLASRRQLLAAELAQGVCLRNMLAGLGETACAGFFSARPSHGERAFEF</sequence>
<gene>
    <name evidence="1" type="ORF">TGDOM2_231230</name>
</gene>
<dbReference type="VEuPathDB" id="ToxoDB:TGDOM2_231230"/>
<name>A0A086KVS9_TOXGO</name>